<dbReference type="SUPFAM" id="SSF51905">
    <property type="entry name" value="FAD/NAD(P)-binding domain"/>
    <property type="match status" value="1"/>
</dbReference>
<keyword evidence="3 10" id="KW-0560">Oxidoreductase</keyword>
<dbReference type="Pfam" id="PF01593">
    <property type="entry name" value="Amino_oxidase"/>
    <property type="match status" value="1"/>
</dbReference>
<dbReference type="InterPro" id="IPR014105">
    <property type="entry name" value="Carotenoid/retinoid_OxRdtase"/>
</dbReference>
<comment type="caution">
    <text evidence="12">The sequence shown here is derived from an EMBL/GenBank/DDBJ whole genome shotgun (WGS) entry which is preliminary data.</text>
</comment>
<keyword evidence="2 10" id="KW-0125">Carotenoid biosynthesis</keyword>
<name>A0A6I5A2C6_9BACI</name>
<dbReference type="PRINTS" id="PR00419">
    <property type="entry name" value="ADXRDTASE"/>
</dbReference>
<dbReference type="AlphaFoldDB" id="A0A6I5A2C6"/>
<comment type="similarity">
    <text evidence="5">Belongs to the carotenoid/retinoid oxidoreductase family. CrtP subfamily.</text>
</comment>
<protein>
    <recommendedName>
        <fullName evidence="6">4,4'-diaponeurosporene oxygenase</fullName>
    </recommendedName>
    <alternativeName>
        <fullName evidence="7">4,4'-diaponeurosporene oxidase</fullName>
    </alternativeName>
    <alternativeName>
        <fullName evidence="8">Carotenoid oxidase</fullName>
    </alternativeName>
</protein>
<evidence type="ECO:0000256" key="6">
    <source>
        <dbReference type="ARBA" id="ARBA00039159"/>
    </source>
</evidence>
<evidence type="ECO:0000256" key="5">
    <source>
        <dbReference type="ARBA" id="ARBA00038194"/>
    </source>
</evidence>
<dbReference type="InterPro" id="IPR036188">
    <property type="entry name" value="FAD/NAD-bd_sf"/>
</dbReference>
<evidence type="ECO:0000256" key="3">
    <source>
        <dbReference type="ARBA" id="ARBA00023002"/>
    </source>
</evidence>
<comment type="catalytic activity">
    <reaction evidence="9">
        <text>all-trans-4,4'-diaponeurosporene + 2 AH2 + 2 O2 = 4,4'-diaponeurosporenal + 2 A + 3 H2O</text>
        <dbReference type="Rhea" id="RHEA:56104"/>
        <dbReference type="ChEBI" id="CHEBI:13193"/>
        <dbReference type="ChEBI" id="CHEBI:15377"/>
        <dbReference type="ChEBI" id="CHEBI:15379"/>
        <dbReference type="ChEBI" id="CHEBI:17499"/>
        <dbReference type="ChEBI" id="CHEBI:62743"/>
        <dbReference type="ChEBI" id="CHEBI:79065"/>
    </reaction>
</comment>
<dbReference type="Proteomes" id="UP000468638">
    <property type="component" value="Unassembled WGS sequence"/>
</dbReference>
<evidence type="ECO:0000313" key="13">
    <source>
        <dbReference type="Proteomes" id="UP000468638"/>
    </source>
</evidence>
<proteinExistence type="inferred from homology"/>
<evidence type="ECO:0000256" key="7">
    <source>
        <dbReference type="ARBA" id="ARBA00041900"/>
    </source>
</evidence>
<dbReference type="OrthoDB" id="9814556at2"/>
<evidence type="ECO:0000256" key="10">
    <source>
        <dbReference type="RuleBase" id="RU362075"/>
    </source>
</evidence>
<evidence type="ECO:0000256" key="9">
    <source>
        <dbReference type="ARBA" id="ARBA00048532"/>
    </source>
</evidence>
<dbReference type="RefSeq" id="WP_160847026.1">
    <property type="nucleotide sequence ID" value="NZ_WMEQ01000011.1"/>
</dbReference>
<comment type="pathway">
    <text evidence="4">Carotenoid biosynthesis; staphyloxanthin biosynthesis; staphyloxanthin from farnesyl diphosphate: step 3/5.</text>
</comment>
<dbReference type="InterPro" id="IPR002937">
    <property type="entry name" value="Amino_oxidase"/>
</dbReference>
<evidence type="ECO:0000256" key="2">
    <source>
        <dbReference type="ARBA" id="ARBA00022746"/>
    </source>
</evidence>
<dbReference type="PANTHER" id="PTHR43734">
    <property type="entry name" value="PHYTOENE DESATURASE"/>
    <property type="match status" value="1"/>
</dbReference>
<accession>A0A6I5A2C6</accession>
<evidence type="ECO:0000259" key="11">
    <source>
        <dbReference type="Pfam" id="PF01593"/>
    </source>
</evidence>
<evidence type="ECO:0000256" key="8">
    <source>
        <dbReference type="ARBA" id="ARBA00042619"/>
    </source>
</evidence>
<comment type="cofactor">
    <cofactor evidence="1">
        <name>FAD</name>
        <dbReference type="ChEBI" id="CHEBI:57692"/>
    </cofactor>
</comment>
<dbReference type="GO" id="GO:0016117">
    <property type="term" value="P:carotenoid biosynthetic process"/>
    <property type="evidence" value="ECO:0007669"/>
    <property type="project" value="UniProtKB-KW"/>
</dbReference>
<evidence type="ECO:0000313" key="12">
    <source>
        <dbReference type="EMBL" id="MYL34782.1"/>
    </source>
</evidence>
<dbReference type="EMBL" id="WMEQ01000011">
    <property type="protein sequence ID" value="MYL34782.1"/>
    <property type="molecule type" value="Genomic_DNA"/>
</dbReference>
<dbReference type="PANTHER" id="PTHR43734:SF7">
    <property type="entry name" value="4,4'-DIAPONEUROSPORENE OXYGENASE"/>
    <property type="match status" value="1"/>
</dbReference>
<gene>
    <name evidence="12" type="primary">crtI</name>
    <name evidence="12" type="ORF">GLW05_14395</name>
</gene>
<reference evidence="12 13" key="1">
    <citation type="submission" date="2019-11" db="EMBL/GenBank/DDBJ databases">
        <title>Genome sequences of 17 halophilic strains isolated from different environments.</title>
        <authorList>
            <person name="Furrow R.E."/>
        </authorList>
    </citation>
    <scope>NUCLEOTIDE SEQUENCE [LARGE SCALE GENOMIC DNA]</scope>
    <source>
        <strain evidence="12 13">22514_16_FS</strain>
    </source>
</reference>
<evidence type="ECO:0000256" key="1">
    <source>
        <dbReference type="ARBA" id="ARBA00001974"/>
    </source>
</evidence>
<evidence type="ECO:0000256" key="4">
    <source>
        <dbReference type="ARBA" id="ARBA00037901"/>
    </source>
</evidence>
<dbReference type="NCBIfam" id="TIGR02734">
    <property type="entry name" value="crtI_fam"/>
    <property type="match status" value="1"/>
</dbReference>
<sequence length="493" mass="55790">MKQISIIGGGLAGLSSAIYLASEGYHVKVFEKNEHFGGKMMAVNLGSYHFDFGPNTITMPHVFKNILSDAGLNPEDYFTFKQIETHTRNSFGDGFTFDLSSSKTYMLDQLKKLDPKGGSKYQAFLNQITKLYSLSEKHFLHRTFETWRDYLSPSLLKAMLNVKPNQSMHEFMSLYFDNPKIIQSLDRYATYIGSNPYIAPATFSMIAYLELIDGVYYVEGGNTKIAEGFERAARELGVELYANHHVSQLNIQDSSVSDVILSDGQSFKTDEVIMNGDVLKAYPELVNEEHRPHFSNQKVRDFEPSISAFVILAGLNKRMENLHHHHLFFTKNYQKEFIQLQEGVYPESPTIYISTSSKSDPTVSPEGDNCFILVNAPAIPKDGDMGIDIEEYKQKIYDRLKAFGYDIQPYVKEEQVWTPKDIRKQFGTFRGSIYGPASNRKIDAFRRPYNKSQDISNLYFAGGSTHPGGGSPMVVLSGKNVARSLVKKDRETT</sequence>
<dbReference type="GO" id="GO:0016491">
    <property type="term" value="F:oxidoreductase activity"/>
    <property type="evidence" value="ECO:0007669"/>
    <property type="project" value="UniProtKB-KW"/>
</dbReference>
<organism evidence="12 13">
    <name type="scientific">Pontibacillus yanchengensis</name>
    <dbReference type="NCBI Taxonomy" id="462910"/>
    <lineage>
        <taxon>Bacteria</taxon>
        <taxon>Bacillati</taxon>
        <taxon>Bacillota</taxon>
        <taxon>Bacilli</taxon>
        <taxon>Bacillales</taxon>
        <taxon>Bacillaceae</taxon>
        <taxon>Pontibacillus</taxon>
    </lineage>
</organism>
<feature type="domain" description="Amine oxidase" evidence="11">
    <location>
        <begin position="11"/>
        <end position="484"/>
    </location>
</feature>
<dbReference type="Gene3D" id="3.50.50.60">
    <property type="entry name" value="FAD/NAD(P)-binding domain"/>
    <property type="match status" value="2"/>
</dbReference>